<feature type="non-terminal residue" evidence="1">
    <location>
        <position position="46"/>
    </location>
</feature>
<proteinExistence type="predicted"/>
<sequence length="46" mass="5342">MPGMDNIGEHAGDGHIGRTCRGWTHRITCRGWTHRITCRGWTHRRT</sequence>
<reference evidence="1" key="1">
    <citation type="submission" date="2023-05" db="EMBL/GenBank/DDBJ databases">
        <authorList>
            <person name="Stuckert A."/>
        </authorList>
    </citation>
    <scope>NUCLEOTIDE SEQUENCE</scope>
</reference>
<comment type="caution">
    <text evidence="1">The sequence shown here is derived from an EMBL/GenBank/DDBJ whole genome shotgun (WGS) entry which is preliminary data.</text>
</comment>
<protein>
    <submittedName>
        <fullName evidence="1">Uncharacterized protein</fullName>
    </submittedName>
</protein>
<dbReference type="EMBL" id="CATNWA010001289">
    <property type="protein sequence ID" value="CAI9539725.1"/>
    <property type="molecule type" value="Genomic_DNA"/>
</dbReference>
<evidence type="ECO:0000313" key="1">
    <source>
        <dbReference type="EMBL" id="CAI9539725.1"/>
    </source>
</evidence>
<dbReference type="Proteomes" id="UP001162483">
    <property type="component" value="Unassembled WGS sequence"/>
</dbReference>
<organism evidence="1 2">
    <name type="scientific">Staurois parvus</name>
    <dbReference type="NCBI Taxonomy" id="386267"/>
    <lineage>
        <taxon>Eukaryota</taxon>
        <taxon>Metazoa</taxon>
        <taxon>Chordata</taxon>
        <taxon>Craniata</taxon>
        <taxon>Vertebrata</taxon>
        <taxon>Euteleostomi</taxon>
        <taxon>Amphibia</taxon>
        <taxon>Batrachia</taxon>
        <taxon>Anura</taxon>
        <taxon>Neobatrachia</taxon>
        <taxon>Ranoidea</taxon>
        <taxon>Ranidae</taxon>
        <taxon>Staurois</taxon>
    </lineage>
</organism>
<keyword evidence="2" id="KW-1185">Reference proteome</keyword>
<evidence type="ECO:0000313" key="2">
    <source>
        <dbReference type="Proteomes" id="UP001162483"/>
    </source>
</evidence>
<gene>
    <name evidence="1" type="ORF">SPARVUS_LOCUS1634067</name>
</gene>
<name>A0ABN9AZT3_9NEOB</name>
<accession>A0ABN9AZT3</accession>